<keyword evidence="3" id="KW-1185">Reference proteome</keyword>
<gene>
    <name evidence="2" type="ORF">LAD12857_15990</name>
</gene>
<keyword evidence="1" id="KW-1133">Transmembrane helix</keyword>
<evidence type="ECO:0000313" key="3">
    <source>
        <dbReference type="Proteomes" id="UP001419084"/>
    </source>
</evidence>
<keyword evidence="1" id="KW-0472">Membrane</keyword>
<dbReference type="Proteomes" id="UP001419084">
    <property type="component" value="Unassembled WGS sequence"/>
</dbReference>
<evidence type="ECO:0000313" key="2">
    <source>
        <dbReference type="EMBL" id="GLB29676.1"/>
    </source>
</evidence>
<evidence type="ECO:0008006" key="4">
    <source>
        <dbReference type="Google" id="ProtNLM"/>
    </source>
</evidence>
<evidence type="ECO:0000256" key="1">
    <source>
        <dbReference type="SAM" id="Phobius"/>
    </source>
</evidence>
<name>A0ABQ5M444_9FIRM</name>
<accession>A0ABQ5M444</accession>
<proteinExistence type="predicted"/>
<keyword evidence="1" id="KW-0812">Transmembrane</keyword>
<dbReference type="EMBL" id="BRPJ01000030">
    <property type="protein sequence ID" value="GLB29676.1"/>
    <property type="molecule type" value="Genomic_DNA"/>
</dbReference>
<feature type="transmembrane region" description="Helical" evidence="1">
    <location>
        <begin position="57"/>
        <end position="78"/>
    </location>
</feature>
<protein>
    <recommendedName>
        <fullName evidence="4">DUF3592 domain-containing protein</fullName>
    </recommendedName>
</protein>
<organism evidence="2 3">
    <name type="scientific">Lacrimispora amygdalina</name>
    <dbReference type="NCBI Taxonomy" id="253257"/>
    <lineage>
        <taxon>Bacteria</taxon>
        <taxon>Bacillati</taxon>
        <taxon>Bacillota</taxon>
        <taxon>Clostridia</taxon>
        <taxon>Lachnospirales</taxon>
        <taxon>Lachnospiraceae</taxon>
        <taxon>Lacrimispora</taxon>
    </lineage>
</organism>
<feature type="transmembrane region" description="Helical" evidence="1">
    <location>
        <begin position="6"/>
        <end position="28"/>
    </location>
</feature>
<comment type="caution">
    <text evidence="2">The sequence shown here is derived from an EMBL/GenBank/DDBJ whole genome shotgun (WGS) entry which is preliminary data.</text>
</comment>
<reference evidence="2 3" key="1">
    <citation type="journal article" date="2024" name="Int. J. Syst. Evol. Microbiol.">
        <title>Lacrimispora brassicae sp. nov. isolated from fermented cabbage, and proposal of Clostridium indicum Gundawar et al. 2019 and Clostridium methoxybenzovorans Mechichi et al. 1999 as heterotypic synonyms of Lacrimispora amygdalina (Parshina et al. 2003) Haas and Blanchard 2020 and Lacrimispora indolis (McClung and McCoy 1957) Haas and Blanchard 2020, respectively.</title>
        <authorList>
            <person name="Kobayashi H."/>
            <person name="Tanizawa Y."/>
            <person name="Sakamoto M."/>
            <person name="Ohkuma M."/>
            <person name="Tohno M."/>
        </authorList>
    </citation>
    <scope>NUCLEOTIDE SEQUENCE [LARGE SCALE GENOMIC DNA]</scope>
    <source>
        <strain evidence="2 3">DSM 12857</strain>
    </source>
</reference>
<sequence>MESSDILYFYYMVVVHCVILLFFVYLVARKKKASDALKEGILKEWVETGKNQYYFEVVFRLCMLLVVVWYFGICIPYFKDISYARNKDFNIVTGITKSQDHSRNNTVRKRYLTITENETNKEIRVEVLDRFIDIGEIMTVVYLPNTRFGSRIQKEEFK</sequence>
<dbReference type="RefSeq" id="WP_346065003.1">
    <property type="nucleotide sequence ID" value="NZ_BRPJ01000030.1"/>
</dbReference>